<dbReference type="Proteomes" id="UP001596432">
    <property type="component" value="Unassembled WGS sequence"/>
</dbReference>
<evidence type="ECO:0000313" key="3">
    <source>
        <dbReference type="Proteomes" id="UP001596432"/>
    </source>
</evidence>
<name>A0ABD5Y6H3_9EURY</name>
<protein>
    <recommendedName>
        <fullName evidence="4">Pilin/flagellin</fullName>
    </recommendedName>
</protein>
<keyword evidence="1" id="KW-0472">Membrane</keyword>
<organism evidence="2 3">
    <name type="scientific">Halosimplex aquaticum</name>
    <dbReference type="NCBI Taxonomy" id="3026162"/>
    <lineage>
        <taxon>Archaea</taxon>
        <taxon>Methanobacteriati</taxon>
        <taxon>Methanobacteriota</taxon>
        <taxon>Stenosarchaea group</taxon>
        <taxon>Halobacteria</taxon>
        <taxon>Halobacteriales</taxon>
        <taxon>Haloarculaceae</taxon>
        <taxon>Halosimplex</taxon>
    </lineage>
</organism>
<dbReference type="Pfam" id="PF23955">
    <property type="entry name" value="DUF7284"/>
    <property type="match status" value="1"/>
</dbReference>
<dbReference type="RefSeq" id="WP_274322367.1">
    <property type="nucleotide sequence ID" value="NZ_CP118158.1"/>
</dbReference>
<gene>
    <name evidence="2" type="ORF">ACFQMA_15755</name>
</gene>
<reference evidence="2 3" key="1">
    <citation type="journal article" date="2019" name="Int. J. Syst. Evol. Microbiol.">
        <title>The Global Catalogue of Microorganisms (GCM) 10K type strain sequencing project: providing services to taxonomists for standard genome sequencing and annotation.</title>
        <authorList>
            <consortium name="The Broad Institute Genomics Platform"/>
            <consortium name="The Broad Institute Genome Sequencing Center for Infectious Disease"/>
            <person name="Wu L."/>
            <person name="Ma J."/>
        </authorList>
    </citation>
    <scope>NUCLEOTIDE SEQUENCE [LARGE SCALE GENOMIC DNA]</scope>
    <source>
        <strain evidence="2 3">XZYJT29</strain>
    </source>
</reference>
<dbReference type="AlphaFoldDB" id="A0ABD5Y6H3"/>
<keyword evidence="3" id="KW-1185">Reference proteome</keyword>
<dbReference type="InterPro" id="IPR055708">
    <property type="entry name" value="DUF7284"/>
</dbReference>
<evidence type="ECO:0000256" key="1">
    <source>
        <dbReference type="SAM" id="Phobius"/>
    </source>
</evidence>
<dbReference type="GeneID" id="78821590"/>
<evidence type="ECO:0000313" key="2">
    <source>
        <dbReference type="EMBL" id="MFC7141281.1"/>
    </source>
</evidence>
<feature type="transmembrane region" description="Helical" evidence="1">
    <location>
        <begin position="12"/>
        <end position="33"/>
    </location>
</feature>
<sequence>MIERRSRGVSTVVDVTFALLLVSASIGVLAITLTDDEPAHDPVQADRTAETLAAATKSVNYSVESVNGEPEFTNDGYDFERSTHGTLTGLLADAAVTNASFPDGGGSTAYAPDSSTYLTKVGDDFEVAVDGAVRQALTSAGGDAHVVAVWRPYRDSDIEGRVEAGAEPPAGVDTSTATMTVPSKMPSLDEAEIERAFRLDQYTGVSRLIAGAIVEGYFPPTETQLALEGNGLGRALTVYRYQRMAKLVDHGGFNTDPSIGGSTARPVSRTQADAATANSQLQSRLQSTIHEELTTKYPSPSSADPEEVASAVSVGEVKITVTTWNE</sequence>
<comment type="caution">
    <text evidence="2">The sequence shown here is derived from an EMBL/GenBank/DDBJ whole genome shotgun (WGS) entry which is preliminary data.</text>
</comment>
<accession>A0ABD5Y6H3</accession>
<dbReference type="EMBL" id="JBHTAS010000001">
    <property type="protein sequence ID" value="MFC7141281.1"/>
    <property type="molecule type" value="Genomic_DNA"/>
</dbReference>
<evidence type="ECO:0008006" key="4">
    <source>
        <dbReference type="Google" id="ProtNLM"/>
    </source>
</evidence>
<keyword evidence="1" id="KW-1133">Transmembrane helix</keyword>
<proteinExistence type="predicted"/>
<keyword evidence="1" id="KW-0812">Transmembrane</keyword>